<protein>
    <submittedName>
        <fullName evidence="2">Uncharacterized protein</fullName>
    </submittedName>
</protein>
<organism evidence="2 3">
    <name type="scientific">Myxozyma melibiosi</name>
    <dbReference type="NCBI Taxonomy" id="54550"/>
    <lineage>
        <taxon>Eukaryota</taxon>
        <taxon>Fungi</taxon>
        <taxon>Dikarya</taxon>
        <taxon>Ascomycota</taxon>
        <taxon>Saccharomycotina</taxon>
        <taxon>Lipomycetes</taxon>
        <taxon>Lipomycetales</taxon>
        <taxon>Lipomycetaceae</taxon>
        <taxon>Myxozyma</taxon>
    </lineage>
</organism>
<proteinExistence type="predicted"/>
<evidence type="ECO:0000313" key="2">
    <source>
        <dbReference type="EMBL" id="KAK7203908.1"/>
    </source>
</evidence>
<dbReference type="GeneID" id="90039772"/>
<name>A0ABR1F452_9ASCO</name>
<feature type="region of interest" description="Disordered" evidence="1">
    <location>
        <begin position="262"/>
        <end position="290"/>
    </location>
</feature>
<sequence>MVGMQNTRLRRERLTVLIVDTASYLRIPMTSIPILYSSPMPHERFLSAISSASLEYAPSTPAPAYSECEKSDLCTAPSKAPQIHRTSARECVASWSYRTMLYSSETETDVHAVSCALASAGTAGVLSAIRLWNPALVLVRVPCALEEKRVESRLEKVFRLTRGVGVKTAVVVDARGGGRKSGISFSFESRRKLARVRDLAEMAWHSQRSSSSSSADAPRRLTAVVELEKVEELHEFLYGFTRRWVARRMQILRGQRQGMKVRDTGTRSLAAKEEGRAAARPTTTTTTTTTTTRLERWSLRNEVRMCETTCLPLFYVTSNVQRSWRRAARGGYEIELFGHAGCLQVNQSYLLGPCSAGSRGELFAQVKIKQILSSQRASCAAVDALEPVKVRVELTARPPNLLRAPKLLWKPYIARGARIIQQQPRPPTRLQSVLLELDRRAADDLCAGSDATLVYAGRHERAAVIFWADTPARVAAIALPSNSRTSGLIPGESVGLLDGSWRWWGVGGSVCVGGRVVAESPAK</sequence>
<evidence type="ECO:0000313" key="3">
    <source>
        <dbReference type="Proteomes" id="UP001498771"/>
    </source>
</evidence>
<evidence type="ECO:0000256" key="1">
    <source>
        <dbReference type="SAM" id="MobiDB-lite"/>
    </source>
</evidence>
<dbReference type="RefSeq" id="XP_064766941.1">
    <property type="nucleotide sequence ID" value="XM_064914260.1"/>
</dbReference>
<comment type="caution">
    <text evidence="2">The sequence shown here is derived from an EMBL/GenBank/DDBJ whole genome shotgun (WGS) entry which is preliminary data.</text>
</comment>
<dbReference type="EMBL" id="JBBJBU010000010">
    <property type="protein sequence ID" value="KAK7203908.1"/>
    <property type="molecule type" value="Genomic_DNA"/>
</dbReference>
<feature type="compositionally biased region" description="Basic and acidic residues" evidence="1">
    <location>
        <begin position="262"/>
        <end position="277"/>
    </location>
</feature>
<reference evidence="2 3" key="1">
    <citation type="submission" date="2024-03" db="EMBL/GenBank/DDBJ databases">
        <title>Genome-scale model development and genomic sequencing of the oleaginous clade Lipomyces.</title>
        <authorList>
            <consortium name="Lawrence Berkeley National Laboratory"/>
            <person name="Czajka J.J."/>
            <person name="Han Y."/>
            <person name="Kim J."/>
            <person name="Mondo S.J."/>
            <person name="Hofstad B.A."/>
            <person name="Robles A."/>
            <person name="Haridas S."/>
            <person name="Riley R."/>
            <person name="LaButti K."/>
            <person name="Pangilinan J."/>
            <person name="Andreopoulos W."/>
            <person name="Lipzen A."/>
            <person name="Yan J."/>
            <person name="Wang M."/>
            <person name="Ng V."/>
            <person name="Grigoriev I.V."/>
            <person name="Spatafora J.W."/>
            <person name="Magnuson J.K."/>
            <person name="Baker S.E."/>
            <person name="Pomraning K.R."/>
        </authorList>
    </citation>
    <scope>NUCLEOTIDE SEQUENCE [LARGE SCALE GENOMIC DNA]</scope>
    <source>
        <strain evidence="2 3">Phaff 52-87</strain>
    </source>
</reference>
<keyword evidence="3" id="KW-1185">Reference proteome</keyword>
<accession>A0ABR1F452</accession>
<gene>
    <name evidence="2" type="ORF">BZA70DRAFT_290988</name>
</gene>
<dbReference type="Proteomes" id="UP001498771">
    <property type="component" value="Unassembled WGS sequence"/>
</dbReference>